<proteinExistence type="inferred from homology"/>
<dbReference type="InterPro" id="IPR027417">
    <property type="entry name" value="P-loop_NTPase"/>
</dbReference>
<accession>A0AA48I2P4</accession>
<dbReference type="NCBIfam" id="TIGR00064">
    <property type="entry name" value="ftsY"/>
    <property type="match status" value="1"/>
</dbReference>
<dbReference type="GO" id="GO:0006614">
    <property type="term" value="P:SRP-dependent cotranslational protein targeting to membrane"/>
    <property type="evidence" value="ECO:0007669"/>
    <property type="project" value="InterPro"/>
</dbReference>
<dbReference type="GO" id="GO:0005737">
    <property type="term" value="C:cytoplasm"/>
    <property type="evidence" value="ECO:0007669"/>
    <property type="project" value="UniProtKB-SubCell"/>
</dbReference>
<evidence type="ECO:0000256" key="4">
    <source>
        <dbReference type="ARBA" id="ARBA00022801"/>
    </source>
</evidence>
<evidence type="ECO:0000256" key="2">
    <source>
        <dbReference type="ARBA" id="ARBA00022490"/>
    </source>
</evidence>
<protein>
    <recommendedName>
        <fullName evidence="8">Signal recognition particle receptor FtsY</fullName>
        <shortName evidence="8">SRP receptor</shortName>
        <ecNumber evidence="8">3.6.5.4</ecNumber>
    </recommendedName>
</protein>
<feature type="domain" description="SRP54-type proteins GTP-binding" evidence="9">
    <location>
        <begin position="229"/>
        <end position="242"/>
    </location>
</feature>
<comment type="similarity">
    <text evidence="8">Belongs to the GTP-binding SRP family. FtsY subfamily.</text>
</comment>
<keyword evidence="2 8" id="KW-0963">Cytoplasm</keyword>
<dbReference type="InterPro" id="IPR042101">
    <property type="entry name" value="SRP54_N_sf"/>
</dbReference>
<evidence type="ECO:0000256" key="7">
    <source>
        <dbReference type="ARBA" id="ARBA00023170"/>
    </source>
</evidence>
<dbReference type="EMBL" id="AP027925">
    <property type="protein sequence ID" value="BED92672.1"/>
    <property type="molecule type" value="Genomic_DNA"/>
</dbReference>
<sequence length="258" mass="28403">MSDIGVSTSSKICFELRKTIKLKDIKEPTEIINILKEIINNILSGNNDLKLDTNPSIILVIGVNGVGKTTTIGKLACKFKSNNKKVLISAADTFRAAAVEQLQIWANKANCDILRRPENSDPASVIFDSINVAKFKKTDIIICDTAGRLHNKSNLMAELSKIGRITDRELSNHDKEILLVLDATTGQNGLIQAQEFKKILDITGIIVTKLDGTAKGGIILSIKDQLNIPVKFIGIGEHIEDLQKFEAEKFTEALFDNF</sequence>
<dbReference type="InterPro" id="IPR036225">
    <property type="entry name" value="SRP/SRP_N"/>
</dbReference>
<dbReference type="InterPro" id="IPR003593">
    <property type="entry name" value="AAA+_ATPase"/>
</dbReference>
<evidence type="ECO:0000313" key="10">
    <source>
        <dbReference type="EMBL" id="BED92672.1"/>
    </source>
</evidence>
<dbReference type="HAMAP" id="MF_00920">
    <property type="entry name" value="FtsY"/>
    <property type="match status" value="1"/>
</dbReference>
<keyword evidence="1 8" id="KW-1003">Cell membrane</keyword>
<feature type="binding site" evidence="8">
    <location>
        <begin position="208"/>
        <end position="211"/>
    </location>
    <ligand>
        <name>GTP</name>
        <dbReference type="ChEBI" id="CHEBI:37565"/>
    </ligand>
</feature>
<evidence type="ECO:0000256" key="6">
    <source>
        <dbReference type="ARBA" id="ARBA00023136"/>
    </source>
</evidence>
<evidence type="ECO:0000256" key="1">
    <source>
        <dbReference type="ARBA" id="ARBA00022475"/>
    </source>
</evidence>
<dbReference type="GO" id="GO:0005525">
    <property type="term" value="F:GTP binding"/>
    <property type="evidence" value="ECO:0007669"/>
    <property type="project" value="UniProtKB-UniRule"/>
</dbReference>
<dbReference type="Gene3D" id="1.20.120.140">
    <property type="entry name" value="Signal recognition particle SRP54, nucleotide-binding domain"/>
    <property type="match status" value="1"/>
</dbReference>
<dbReference type="FunFam" id="3.40.50.300:FF:000053">
    <property type="entry name" value="Signal recognition particle receptor FtsY"/>
    <property type="match status" value="1"/>
</dbReference>
<organism evidence="10">
    <name type="scientific">Candidatus Paraimprobicoccus trichonymphae</name>
    <dbReference type="NCBI Taxonomy" id="3033793"/>
    <lineage>
        <taxon>Bacteria</taxon>
        <taxon>Bacillati</taxon>
        <taxon>Bacillota</taxon>
        <taxon>Clostridia</taxon>
        <taxon>Candidatus Paraimprobicoccus</taxon>
    </lineage>
</organism>
<name>A0AA48I2P4_9FIRM</name>
<gene>
    <name evidence="8" type="primary">ftsY</name>
    <name evidence="10" type="ORF">RsTaC01_0507</name>
</gene>
<dbReference type="EC" id="3.6.5.4" evidence="8"/>
<keyword evidence="6 8" id="KW-0472">Membrane</keyword>
<dbReference type="InterPro" id="IPR004390">
    <property type="entry name" value="SR_rcpt_FtsY"/>
</dbReference>
<dbReference type="InterPro" id="IPR000897">
    <property type="entry name" value="SRP54_GTPase_dom"/>
</dbReference>
<evidence type="ECO:0000256" key="5">
    <source>
        <dbReference type="ARBA" id="ARBA00023134"/>
    </source>
</evidence>
<dbReference type="KEGG" id="ptrh:RsTaC01_0507"/>
<keyword evidence="7 8" id="KW-0675">Receptor</keyword>
<keyword evidence="3 8" id="KW-0547">Nucleotide-binding</keyword>
<dbReference type="GO" id="GO:0003924">
    <property type="term" value="F:GTPase activity"/>
    <property type="evidence" value="ECO:0007669"/>
    <property type="project" value="UniProtKB-UniRule"/>
</dbReference>
<dbReference type="GO" id="GO:0005886">
    <property type="term" value="C:plasma membrane"/>
    <property type="evidence" value="ECO:0007669"/>
    <property type="project" value="UniProtKB-SubCell"/>
</dbReference>
<dbReference type="AlphaFoldDB" id="A0AA48I2P4"/>
<dbReference type="SUPFAM" id="SSF52540">
    <property type="entry name" value="P-loop containing nucleoside triphosphate hydrolases"/>
    <property type="match status" value="1"/>
</dbReference>
<evidence type="ECO:0000256" key="8">
    <source>
        <dbReference type="HAMAP-Rule" id="MF_00920"/>
    </source>
</evidence>
<keyword evidence="5 8" id="KW-0342">GTP-binding</keyword>
<comment type="catalytic activity">
    <reaction evidence="8">
        <text>GTP + H2O = GDP + phosphate + H(+)</text>
        <dbReference type="Rhea" id="RHEA:19669"/>
        <dbReference type="ChEBI" id="CHEBI:15377"/>
        <dbReference type="ChEBI" id="CHEBI:15378"/>
        <dbReference type="ChEBI" id="CHEBI:37565"/>
        <dbReference type="ChEBI" id="CHEBI:43474"/>
        <dbReference type="ChEBI" id="CHEBI:58189"/>
        <dbReference type="EC" id="3.6.5.4"/>
    </reaction>
</comment>
<dbReference type="SMART" id="SM00382">
    <property type="entry name" value="AAA"/>
    <property type="match status" value="1"/>
</dbReference>
<comment type="function">
    <text evidence="8">Involved in targeting and insertion of nascent membrane proteins into the cytoplasmic membrane. Acts as a receptor for the complex formed by the signal recognition particle (SRP) and the ribosome-nascent chain (RNC).</text>
</comment>
<dbReference type="PROSITE" id="PS00300">
    <property type="entry name" value="SRP54"/>
    <property type="match status" value="1"/>
</dbReference>
<comment type="subcellular location">
    <subcellularLocation>
        <location evidence="8">Cell membrane</location>
        <topology evidence="8">Peripheral membrane protein</topology>
        <orientation evidence="8">Cytoplasmic side</orientation>
    </subcellularLocation>
    <subcellularLocation>
        <location evidence="8">Cytoplasm</location>
    </subcellularLocation>
</comment>
<reference evidence="10" key="1">
    <citation type="journal article" date="2023" name="ISME J.">
        <title>Emergence of putative energy parasites within Clostridia revealed by genome analysis of a novel endosymbiotic clade.</title>
        <authorList>
            <person name="Takahashi K."/>
            <person name="Kuwahara H."/>
            <person name="Horikawa Y."/>
            <person name="Izawa K."/>
            <person name="Kato D."/>
            <person name="Inagaki T."/>
            <person name="Yuki M."/>
            <person name="Ohkuma M."/>
            <person name="Hongoh Y."/>
        </authorList>
    </citation>
    <scope>NUCLEOTIDE SEQUENCE</scope>
    <source>
        <strain evidence="10">RsTa-C01</strain>
    </source>
</reference>
<feature type="binding site" evidence="8">
    <location>
        <begin position="62"/>
        <end position="69"/>
    </location>
    <ligand>
        <name>GTP</name>
        <dbReference type="ChEBI" id="CHEBI:37565"/>
    </ligand>
</feature>
<dbReference type="Gene3D" id="3.40.50.300">
    <property type="entry name" value="P-loop containing nucleotide triphosphate hydrolases"/>
    <property type="match status" value="1"/>
</dbReference>
<dbReference type="SMART" id="SM00962">
    <property type="entry name" value="SRP54"/>
    <property type="match status" value="1"/>
</dbReference>
<comment type="subunit">
    <text evidence="8">Part of the signal recognition particle protein translocation system, which is composed of SRP and FtsY.</text>
</comment>
<dbReference type="Proteomes" id="UP001335720">
    <property type="component" value="Chromosome"/>
</dbReference>
<dbReference type="CDD" id="cd17874">
    <property type="entry name" value="FtsY"/>
    <property type="match status" value="1"/>
</dbReference>
<dbReference type="Pfam" id="PF00448">
    <property type="entry name" value="SRP54"/>
    <property type="match status" value="1"/>
</dbReference>
<dbReference type="GO" id="GO:0005047">
    <property type="term" value="F:signal recognition particle binding"/>
    <property type="evidence" value="ECO:0007669"/>
    <property type="project" value="TreeGrafter"/>
</dbReference>
<evidence type="ECO:0000256" key="3">
    <source>
        <dbReference type="ARBA" id="ARBA00022741"/>
    </source>
</evidence>
<keyword evidence="4 8" id="KW-0378">Hydrolase</keyword>
<dbReference type="SUPFAM" id="SSF47364">
    <property type="entry name" value="Domain of the SRP/SRP receptor G-proteins"/>
    <property type="match status" value="1"/>
</dbReference>
<dbReference type="PANTHER" id="PTHR43134:SF1">
    <property type="entry name" value="SIGNAL RECOGNITION PARTICLE RECEPTOR SUBUNIT ALPHA"/>
    <property type="match status" value="1"/>
</dbReference>
<evidence type="ECO:0000259" key="9">
    <source>
        <dbReference type="PROSITE" id="PS00300"/>
    </source>
</evidence>
<feature type="binding site" evidence="8">
    <location>
        <begin position="144"/>
        <end position="148"/>
    </location>
    <ligand>
        <name>GTP</name>
        <dbReference type="ChEBI" id="CHEBI:37565"/>
    </ligand>
</feature>
<dbReference type="PANTHER" id="PTHR43134">
    <property type="entry name" value="SIGNAL RECOGNITION PARTICLE RECEPTOR SUBUNIT ALPHA"/>
    <property type="match status" value="1"/>
</dbReference>